<comment type="caution">
    <text evidence="1">The sequence shown here is derived from an EMBL/GenBank/DDBJ whole genome shotgun (WGS) entry which is preliminary data.</text>
</comment>
<gene>
    <name evidence="1" type="ORF">MLD38_022192</name>
</gene>
<evidence type="ECO:0000313" key="2">
    <source>
        <dbReference type="Proteomes" id="UP001057402"/>
    </source>
</evidence>
<evidence type="ECO:0000313" key="1">
    <source>
        <dbReference type="EMBL" id="KAI4366302.1"/>
    </source>
</evidence>
<keyword evidence="2" id="KW-1185">Reference proteome</keyword>
<dbReference type="EMBL" id="CM042885">
    <property type="protein sequence ID" value="KAI4366302.1"/>
    <property type="molecule type" value="Genomic_DNA"/>
</dbReference>
<organism evidence="1 2">
    <name type="scientific">Melastoma candidum</name>
    <dbReference type="NCBI Taxonomy" id="119954"/>
    <lineage>
        <taxon>Eukaryota</taxon>
        <taxon>Viridiplantae</taxon>
        <taxon>Streptophyta</taxon>
        <taxon>Embryophyta</taxon>
        <taxon>Tracheophyta</taxon>
        <taxon>Spermatophyta</taxon>
        <taxon>Magnoliopsida</taxon>
        <taxon>eudicotyledons</taxon>
        <taxon>Gunneridae</taxon>
        <taxon>Pentapetalae</taxon>
        <taxon>rosids</taxon>
        <taxon>malvids</taxon>
        <taxon>Myrtales</taxon>
        <taxon>Melastomataceae</taxon>
        <taxon>Melastomatoideae</taxon>
        <taxon>Melastomateae</taxon>
        <taxon>Melastoma</taxon>
    </lineage>
</organism>
<accession>A0ACB9QHP4</accession>
<sequence length="672" mass="73093">MTNTNIFTCPILYRIVNRRSLRGDSTANEVEFVDLVESTVKSDEEPKKTEKAAEKRSVLLFGLFSAADKVDRLLMLLGSIGACLHGAALPVFFVLFGKMIDSLGNLSHDPRKLSSNVAQYALYLVYLGLVVFGSAWMGVAFGMQTGERQTAWLRLKYLQAVLKKDIIFFDTEAKDRNLLYHISSDAILVQDAIGDKAIPCVAFHNSSWHLLSDSSPLLTLAVVPLIAVAGGAYTIIMSTLSEKGEAAYAEAGMVAEEVISQIRTVYSFVGEEKAIKSYTKSLNRALKLGRNNGLAKGLGVGFTYGLLFCAWALLLCFAYPSHPNMIFEGLSFIMRAGKTIAIVGPSGSGKSTIIAMLQRFYDPTSGMILVDGIDVKNIQLKWFREQMGLVSQEPALFVTTVGANMDQVIEAAKAVGEGGTQLSGGQKQRIAIARAESGLVVQQALDKLMENRTTMVVAYRFTTIQGVDIIMVMKNGRVTESGSHSELLSRGGDSGRNEAPLFALGITHILSSFYSRNDHDTKHEVNRIAILFVAVAAITIPIYLLQHFFYTLMGERITRLRSRMFTAILQNVIGWLDLDENSTGSLTSILAADATLVRSALADRLSNIVQNVALMVTAFVIAFTLSWRLAAVVVASFPLLVGASIAEQLFLKGFGGGHSTAYSRATVVAREA</sequence>
<name>A0ACB9QHP4_9MYRT</name>
<reference evidence="2" key="1">
    <citation type="journal article" date="2023" name="Front. Plant Sci.">
        <title>Chromosomal-level genome assembly of Melastoma candidum provides insights into trichome evolution.</title>
        <authorList>
            <person name="Zhong Y."/>
            <person name="Wu W."/>
            <person name="Sun C."/>
            <person name="Zou P."/>
            <person name="Liu Y."/>
            <person name="Dai S."/>
            <person name="Zhou R."/>
        </authorList>
    </citation>
    <scope>NUCLEOTIDE SEQUENCE [LARGE SCALE GENOMIC DNA]</scope>
</reference>
<proteinExistence type="predicted"/>
<dbReference type="Proteomes" id="UP001057402">
    <property type="component" value="Chromosome 6"/>
</dbReference>
<protein>
    <submittedName>
        <fullName evidence="1">Uncharacterized protein</fullName>
    </submittedName>
</protein>